<dbReference type="EMBL" id="CP006965">
    <property type="protein sequence ID" value="AHF80111.1"/>
    <property type="molecule type" value="Genomic_DNA"/>
</dbReference>
<reference evidence="3 4" key="1">
    <citation type="journal article" date="2014" name="Int. J. Syst. Evol. Microbiol.">
        <title>Thermococcus paralvinellae sp. nov. and Thermococcus cleftensis sp. nov. of hyperthermophilic heterotrophs from deep-sea hydrothermal vents.</title>
        <authorList>
            <person name="Hensley S.A."/>
            <person name="Jung J.H."/>
            <person name="Park C.S."/>
            <person name="Holden J.F."/>
        </authorList>
    </citation>
    <scope>NUCLEOTIDE SEQUENCE [LARGE SCALE GENOMIC DNA]</scope>
    <source>
        <strain evidence="3 4">ES1</strain>
    </source>
</reference>
<evidence type="ECO:0000259" key="2">
    <source>
        <dbReference type="Pfam" id="PF14358"/>
    </source>
</evidence>
<dbReference type="AlphaFoldDB" id="W0I237"/>
<keyword evidence="4" id="KW-1185">Reference proteome</keyword>
<name>W0I237_9EURY</name>
<evidence type="ECO:0000256" key="1">
    <source>
        <dbReference type="SAM" id="Phobius"/>
    </source>
</evidence>
<dbReference type="Proteomes" id="UP000019027">
    <property type="component" value="Chromosome"/>
</dbReference>
<sequence>MKASAWLRGTVDLVLTVVFILVAISGIALYQAPPGRVADAIGWTFLGATKDTWETVHTYLGFVMIGLVAIHLVVGFNSMIVMLRSAFKKSRVKVAGSLVLIGLVLVGGYFAFAALTAEEETTYETTSSEGTSVTTVDNTTIEITGSMLKSLTLEQLAKMYDVDPQKLVEILKADYNIEAQPTQLLETIEINNELDREQFKEILAEAIAKAKQEGG</sequence>
<dbReference type="InterPro" id="IPR025517">
    <property type="entry name" value="DUF4405"/>
</dbReference>
<accession>W0I237</accession>
<dbReference type="OrthoDB" id="102110at2157"/>
<keyword evidence="1" id="KW-1133">Transmembrane helix</keyword>
<feature type="transmembrane region" description="Helical" evidence="1">
    <location>
        <begin position="12"/>
        <end position="30"/>
    </location>
</feature>
<keyword evidence="1" id="KW-0812">Transmembrane</keyword>
<gene>
    <name evidence="3" type="ORF">TES1_0725</name>
</gene>
<dbReference type="STRING" id="582419.TES1_0725"/>
<dbReference type="KEGG" id="ths:TES1_0725"/>
<feature type="domain" description="Flavinylation-associated cytochrome" evidence="2">
    <location>
        <begin position="11"/>
        <end position="73"/>
    </location>
</feature>
<organism evidence="3 4">
    <name type="scientific">Thermococcus paralvinellae</name>
    <dbReference type="NCBI Taxonomy" id="582419"/>
    <lineage>
        <taxon>Archaea</taxon>
        <taxon>Methanobacteriati</taxon>
        <taxon>Methanobacteriota</taxon>
        <taxon>Thermococci</taxon>
        <taxon>Thermococcales</taxon>
        <taxon>Thermococcaceae</taxon>
        <taxon>Thermococcus</taxon>
    </lineage>
</organism>
<evidence type="ECO:0000313" key="3">
    <source>
        <dbReference type="EMBL" id="AHF80111.1"/>
    </source>
</evidence>
<evidence type="ECO:0000313" key="4">
    <source>
        <dbReference type="Proteomes" id="UP000019027"/>
    </source>
</evidence>
<feature type="transmembrane region" description="Helical" evidence="1">
    <location>
        <begin position="95"/>
        <end position="115"/>
    </location>
</feature>
<proteinExistence type="predicted"/>
<feature type="transmembrane region" description="Helical" evidence="1">
    <location>
        <begin position="59"/>
        <end position="83"/>
    </location>
</feature>
<dbReference type="Pfam" id="PF14358">
    <property type="entry name" value="DUF4405"/>
    <property type="match status" value="1"/>
</dbReference>
<keyword evidence="1" id="KW-0472">Membrane</keyword>
<dbReference type="HOGENOM" id="CLU_1302686_0_0_2"/>
<protein>
    <recommendedName>
        <fullName evidence="2">Flavinylation-associated cytochrome domain-containing protein</fullName>
    </recommendedName>
</protein>